<evidence type="ECO:0000313" key="2">
    <source>
        <dbReference type="Proteomes" id="UP000789525"/>
    </source>
</evidence>
<proteinExistence type="predicted"/>
<feature type="non-terminal residue" evidence="1">
    <location>
        <position position="428"/>
    </location>
</feature>
<reference evidence="1" key="1">
    <citation type="submission" date="2021-06" db="EMBL/GenBank/DDBJ databases">
        <authorList>
            <person name="Kallberg Y."/>
            <person name="Tangrot J."/>
            <person name="Rosling A."/>
        </authorList>
    </citation>
    <scope>NUCLEOTIDE SEQUENCE</scope>
    <source>
        <strain evidence="1">CL356</strain>
    </source>
</reference>
<accession>A0ACA9Q0B6</accession>
<name>A0ACA9Q0B6_9GLOM</name>
<comment type="caution">
    <text evidence="1">The sequence shown here is derived from an EMBL/GenBank/DDBJ whole genome shotgun (WGS) entry which is preliminary data.</text>
</comment>
<dbReference type="Proteomes" id="UP000789525">
    <property type="component" value="Unassembled WGS sequence"/>
</dbReference>
<evidence type="ECO:0000313" key="1">
    <source>
        <dbReference type="EMBL" id="CAG8727788.1"/>
    </source>
</evidence>
<dbReference type="EMBL" id="CAJVPT010041391">
    <property type="protein sequence ID" value="CAG8727788.1"/>
    <property type="molecule type" value="Genomic_DNA"/>
</dbReference>
<protein>
    <submittedName>
        <fullName evidence="1">14736_t:CDS:1</fullName>
    </submittedName>
</protein>
<feature type="non-terminal residue" evidence="1">
    <location>
        <position position="1"/>
    </location>
</feature>
<sequence length="428" mass="47063">LYYKLHGVHRPDSMKKTVIKRRKRVPAAASKSAGGHSSGTDGKTTGTEPVDLSGAPYHPSLHAHNESQMQMTDRAAAEALVAVGRVRRHVGNGSDYSLTPHRVYSPDIWGDGEPKRKRQRKDIDGPVDDDNGDDVDMDIGHSRPSSHPSKQRESPTELAARGVVADKHRHNLPPPPPSERLETTTLTLSSSSVGRGLSRSGTPAELSTRDNGFTHTITRAQSVPQPPARPSQPTIPHSHSNPVYPNNRHSSHHQHSDSHSLISPVPLPRTSSPRLLNGHAHSIDTRSSSPYPDSKQDSRSYDKKDPELRSNGWQQQRQRFGANNVELPPLADIQANLDRDEESRRSSRPQNWNTRGGHEDNGITRNSMPMQSSPPPLVEASAQYTNNGHPSRTSSSSPPIHQRDERGVYVNGYSTRRTGNSDDRSNGS</sequence>
<keyword evidence="2" id="KW-1185">Reference proteome</keyword>
<gene>
    <name evidence="1" type="ORF">ACOLOM_LOCUS11458</name>
</gene>
<organism evidence="1 2">
    <name type="scientific">Acaulospora colombiana</name>
    <dbReference type="NCBI Taxonomy" id="27376"/>
    <lineage>
        <taxon>Eukaryota</taxon>
        <taxon>Fungi</taxon>
        <taxon>Fungi incertae sedis</taxon>
        <taxon>Mucoromycota</taxon>
        <taxon>Glomeromycotina</taxon>
        <taxon>Glomeromycetes</taxon>
        <taxon>Diversisporales</taxon>
        <taxon>Acaulosporaceae</taxon>
        <taxon>Acaulospora</taxon>
    </lineage>
</organism>